<evidence type="ECO:0000313" key="2">
    <source>
        <dbReference type="Proteomes" id="UP001597452"/>
    </source>
</evidence>
<keyword evidence="2" id="KW-1185">Reference proteome</keyword>
<dbReference type="SUPFAM" id="SSF53850">
    <property type="entry name" value="Periplasmic binding protein-like II"/>
    <property type="match status" value="1"/>
</dbReference>
<name>A0ABW5QAY6_9BACI</name>
<evidence type="ECO:0000313" key="1">
    <source>
        <dbReference type="EMBL" id="MFD2638847.1"/>
    </source>
</evidence>
<dbReference type="EMBL" id="JBHUMZ010000019">
    <property type="protein sequence ID" value="MFD2638847.1"/>
    <property type="molecule type" value="Genomic_DNA"/>
</dbReference>
<dbReference type="Proteomes" id="UP001597452">
    <property type="component" value="Unassembled WGS sequence"/>
</dbReference>
<reference evidence="2" key="1">
    <citation type="journal article" date="2019" name="Int. J. Syst. Evol. Microbiol.">
        <title>The Global Catalogue of Microorganisms (GCM) 10K type strain sequencing project: providing services to taxonomists for standard genome sequencing and annotation.</title>
        <authorList>
            <consortium name="The Broad Institute Genomics Platform"/>
            <consortium name="The Broad Institute Genome Sequencing Center for Infectious Disease"/>
            <person name="Wu L."/>
            <person name="Ma J."/>
        </authorList>
    </citation>
    <scope>NUCLEOTIDE SEQUENCE [LARGE SCALE GENOMIC DNA]</scope>
    <source>
        <strain evidence="2">TISTR 1571</strain>
    </source>
</reference>
<dbReference type="RefSeq" id="WP_279401467.1">
    <property type="nucleotide sequence ID" value="NZ_JBHUMZ010000019.1"/>
</dbReference>
<protein>
    <submittedName>
        <fullName evidence="1">ABC transporter substrate-binding protein</fullName>
    </submittedName>
</protein>
<accession>A0ABW5QAY6</accession>
<proteinExistence type="predicted"/>
<organism evidence="1 2">
    <name type="scientific">Piscibacillus salipiscarius</name>
    <dbReference type="NCBI Taxonomy" id="299480"/>
    <lineage>
        <taxon>Bacteria</taxon>
        <taxon>Bacillati</taxon>
        <taxon>Bacillota</taxon>
        <taxon>Bacilli</taxon>
        <taxon>Bacillales</taxon>
        <taxon>Bacillaceae</taxon>
        <taxon>Piscibacillus</taxon>
    </lineage>
</organism>
<dbReference type="Gene3D" id="3.40.190.10">
    <property type="entry name" value="Periplasmic binding protein-like II"/>
    <property type="match status" value="1"/>
</dbReference>
<sequence>MNQHGGIIKVVDWSALNWLSVLFNTMEEFVRASTGGAIISNLATKFNWKDPYTLDIQLHPDVYFQDGTKYDSDIAKLNFIEEKRWFAPHPPGTWLNFPDGSEVEIINEHNIIFHFTRPEGLALGKFRALHQANLLFWKYLGFGYRKLGSGEGHW</sequence>
<gene>
    <name evidence="1" type="ORF">ACFSW4_08230</name>
</gene>
<comment type="caution">
    <text evidence="1">The sequence shown here is derived from an EMBL/GenBank/DDBJ whole genome shotgun (WGS) entry which is preliminary data.</text>
</comment>